<sequence length="508" mass="58561">MKRILNFFISCVLLAGCVPSKPPSLPQTPVCEKKSALNISEKATSPIPKKEGKKPLVAEKTPIKKTPLITKKISPKKKVATIPIVINDRVQTFINYYTKNPNGRRWFHQVLTRAQEYKPLMEKILLKAGLPKEVFYLAFVESGFDNHAYSYAHACGPWQFIASTATHYGLKIDYWVDERKDPELATKAAAHYLKDLYSQFKDWYLTAAAYNAGNGTIQRLMRKYKVNDYWTLLKRARELKLETKQYVPKWIATITIAKNPKAYGFEIKPKDPWDCDKVHTYGLTDLTLLSKETMIPLKKLKRLNPALRRPFTPPYPYFLHIPKEKKEIVLASLGAQAEISQVFKHFRYYKVKPGDTLWEIARKNRKSVDFIARLNGISPPYILRPRQKLLIPYGEPQTSIYTQRDKTGHYKIIYTVKSGDTLWDIARLFGTSVRKLKKSNKIKGCIYPGDQLLIPLPQKIIIYEVKKGDTLWDIARKFKTTIREIISLNKLSSSLIRPGDKLKIKIEG</sequence>
<dbReference type="InterPro" id="IPR023346">
    <property type="entry name" value="Lysozyme-like_dom_sf"/>
</dbReference>
<dbReference type="Gene3D" id="1.10.530.10">
    <property type="match status" value="1"/>
</dbReference>
<dbReference type="CDD" id="cd00118">
    <property type="entry name" value="LysM"/>
    <property type="match status" value="3"/>
</dbReference>
<dbReference type="PROSITE" id="PS51782">
    <property type="entry name" value="LYSM"/>
    <property type="match status" value="3"/>
</dbReference>
<dbReference type="SUPFAM" id="SSF54106">
    <property type="entry name" value="LysM domain"/>
    <property type="match status" value="3"/>
</dbReference>
<dbReference type="PANTHER" id="PTHR33734:SF22">
    <property type="entry name" value="MEMBRANE-BOUND LYTIC MUREIN TRANSGLYCOSYLASE D"/>
    <property type="match status" value="1"/>
</dbReference>
<dbReference type="InterPro" id="IPR018392">
    <property type="entry name" value="LysM"/>
</dbReference>
<comment type="caution">
    <text evidence="2">The sequence shown here is derived from an EMBL/GenBank/DDBJ whole genome shotgun (WGS) entry which is preliminary data.</text>
</comment>
<gene>
    <name evidence="2" type="ORF">ENI35_05525</name>
</gene>
<dbReference type="Gene3D" id="3.10.350.10">
    <property type="entry name" value="LysM domain"/>
    <property type="match status" value="3"/>
</dbReference>
<feature type="domain" description="LysM" evidence="1">
    <location>
        <begin position="461"/>
        <end position="504"/>
    </location>
</feature>
<reference evidence="2" key="1">
    <citation type="journal article" date="2020" name="mSystems">
        <title>Genome- and Community-Level Interaction Insights into Carbon Utilization and Element Cycling Functions of Hydrothermarchaeota in Hydrothermal Sediment.</title>
        <authorList>
            <person name="Zhou Z."/>
            <person name="Liu Y."/>
            <person name="Xu W."/>
            <person name="Pan J."/>
            <person name="Luo Z.H."/>
            <person name="Li M."/>
        </authorList>
    </citation>
    <scope>NUCLEOTIDE SEQUENCE [LARGE SCALE GENOMIC DNA]</scope>
    <source>
        <strain evidence="2">HyVt-389</strain>
    </source>
</reference>
<dbReference type="SMART" id="SM00257">
    <property type="entry name" value="LysM"/>
    <property type="match status" value="3"/>
</dbReference>
<dbReference type="SUPFAM" id="SSF53955">
    <property type="entry name" value="Lysozyme-like"/>
    <property type="match status" value="1"/>
</dbReference>
<protein>
    <submittedName>
        <fullName evidence="2">LysM peptidoglycan-binding domain-containing protein</fullName>
    </submittedName>
</protein>
<dbReference type="PANTHER" id="PTHR33734">
    <property type="entry name" value="LYSM DOMAIN-CONTAINING GPI-ANCHORED PROTEIN 2"/>
    <property type="match status" value="1"/>
</dbReference>
<feature type="domain" description="LysM" evidence="1">
    <location>
        <begin position="347"/>
        <end position="391"/>
    </location>
</feature>
<dbReference type="GO" id="GO:0008932">
    <property type="term" value="F:lytic endotransglycosylase activity"/>
    <property type="evidence" value="ECO:0007669"/>
    <property type="project" value="TreeGrafter"/>
</dbReference>
<dbReference type="EMBL" id="DRIH01000193">
    <property type="protein sequence ID" value="HEC68247.1"/>
    <property type="molecule type" value="Genomic_DNA"/>
</dbReference>
<dbReference type="PROSITE" id="PS51257">
    <property type="entry name" value="PROKAR_LIPOPROTEIN"/>
    <property type="match status" value="1"/>
</dbReference>
<dbReference type="AlphaFoldDB" id="A0A7C1ZP29"/>
<dbReference type="InterPro" id="IPR036779">
    <property type="entry name" value="LysM_dom_sf"/>
</dbReference>
<dbReference type="CDD" id="cd16894">
    <property type="entry name" value="MltD-like"/>
    <property type="match status" value="1"/>
</dbReference>
<dbReference type="Pfam" id="PF01476">
    <property type="entry name" value="LysM"/>
    <property type="match status" value="3"/>
</dbReference>
<evidence type="ECO:0000259" key="1">
    <source>
        <dbReference type="PROSITE" id="PS51782"/>
    </source>
</evidence>
<proteinExistence type="predicted"/>
<accession>A0A7C1ZP29</accession>
<feature type="domain" description="LysM" evidence="1">
    <location>
        <begin position="412"/>
        <end position="460"/>
    </location>
</feature>
<evidence type="ECO:0000313" key="2">
    <source>
        <dbReference type="EMBL" id="HEC68247.1"/>
    </source>
</evidence>
<dbReference type="Proteomes" id="UP000885738">
    <property type="component" value="Unassembled WGS sequence"/>
</dbReference>
<name>A0A7C1ZP29_DESA2</name>
<dbReference type="Pfam" id="PF01464">
    <property type="entry name" value="SLT"/>
    <property type="match status" value="1"/>
</dbReference>
<organism evidence="2">
    <name type="scientific">Desulfofervidus auxilii</name>
    <dbReference type="NCBI Taxonomy" id="1621989"/>
    <lineage>
        <taxon>Bacteria</taxon>
        <taxon>Pseudomonadati</taxon>
        <taxon>Thermodesulfobacteriota</taxon>
        <taxon>Candidatus Desulfofervidia</taxon>
        <taxon>Candidatus Desulfofervidales</taxon>
        <taxon>Candidatus Desulfofervidaceae</taxon>
        <taxon>Candidatus Desulfofervidus</taxon>
    </lineage>
</organism>
<dbReference type="InterPro" id="IPR008258">
    <property type="entry name" value="Transglycosylase_SLT_dom_1"/>
</dbReference>